<sequence length="221" mass="24690">MTHDPFAQVRQAHRICAAYYKQVLPMLNIAAQNVGTAFLCWDTWSFCKPPGRRVNPLETWAWDYLPMMDVSFVFASSQQPGSALTTADFVLDFKLVTDSELEADQRVAHYGKKQEPLATQLKTAVESAETYLSIYLFAPVSNSTYASAEQMWKCYDGYPVTDGIVHLSEDNTIKSIGFSLPLVDIAHDDGVKVLVEKIEELKGILVDVDANNYKPTVLVAE</sequence>
<comment type="caution">
    <text evidence="1">The sequence shown here is derived from an EMBL/GenBank/DDBJ whole genome shotgun (WGS) entry which is preliminary data.</text>
</comment>
<protein>
    <submittedName>
        <fullName evidence="1">Uncharacterized protein</fullName>
    </submittedName>
</protein>
<gene>
    <name evidence="1" type="ORF">N4G40_15150</name>
</gene>
<proteinExistence type="predicted"/>
<reference evidence="2" key="1">
    <citation type="submission" date="2023-07" db="EMBL/GenBank/DDBJ databases">
        <title>Structural and functional analysis of rice phyllospheric bacteria for their antimicrobial properties and defense elicitation against blast disease.</title>
        <authorList>
            <person name="Sahu K.P."/>
            <person name="Asharani P."/>
            <person name="Kumar M."/>
            <person name="Reddy B."/>
            <person name="Kumar A."/>
        </authorList>
    </citation>
    <scope>NUCLEOTIDE SEQUENCE [LARGE SCALE GENOMIC DNA]</scope>
    <source>
        <strain evidence="2">OsEp_Plm_30P10</strain>
    </source>
</reference>
<evidence type="ECO:0000313" key="2">
    <source>
        <dbReference type="Proteomes" id="UP001288620"/>
    </source>
</evidence>
<accession>A0ABU5LIN7</accession>
<name>A0ABU5LIN7_9GAMM</name>
<organism evidence="1 2">
    <name type="scientific">Pantoea eucrina</name>
    <dbReference type="NCBI Taxonomy" id="472693"/>
    <lineage>
        <taxon>Bacteria</taxon>
        <taxon>Pseudomonadati</taxon>
        <taxon>Pseudomonadota</taxon>
        <taxon>Gammaproteobacteria</taxon>
        <taxon>Enterobacterales</taxon>
        <taxon>Erwiniaceae</taxon>
        <taxon>Pantoea</taxon>
    </lineage>
</organism>
<dbReference type="Proteomes" id="UP001288620">
    <property type="component" value="Unassembled WGS sequence"/>
</dbReference>
<evidence type="ECO:0000313" key="1">
    <source>
        <dbReference type="EMBL" id="MDZ7279596.1"/>
    </source>
</evidence>
<dbReference type="EMBL" id="JAOBTT010000001">
    <property type="protein sequence ID" value="MDZ7279596.1"/>
    <property type="molecule type" value="Genomic_DNA"/>
</dbReference>
<keyword evidence="2" id="KW-1185">Reference proteome</keyword>
<dbReference type="RefSeq" id="WP_322543415.1">
    <property type="nucleotide sequence ID" value="NZ_JAOBTT010000001.1"/>
</dbReference>